<sequence length="622" mass="66249">MSIYSQHCNFLQQPVIWSLDSVYCYSSVCIPPIGASSTKSPTPEGSSSSQSVRERYASSTPAPREWEEAESWSVMHSRATTPIASRASSPDVSMGEDDNTVRFPLPSTSPELQPTALSLTGSEGDWVAVAESLKTIGSFMMTNGPSTLSGADRPDYASLFTRIVNSVTTSPWAKEATGFPSGPHPSSSQTAPPKQTGPPADPEEPPKAPAPAPSRAKLQPRKQKAKLVQYQRPPPPGPPPIPLSSHPKHSFASKLRTPVLGSSTCRSLTNRYFEHAVAQMAPQTWTRAASGLGPDPGPGPSQGPSRPSTPAKSKGLDYVTAGPMCRQVLVVFNDCAPMNVILAMLVDEINQMMALDRFDIQITSAEPAYRRWALHTNHVPMTDELMLLRGAIYNVVQGTSDANKEMTPWRTPTTIADIERALERAPLFSGIPFAGHAHLETIEEIVEAILGATVEETVGVILEATVGETVEEIVEAILGATLGETVGATLRETVRATVGETVEEIVEEIVRVILEATIGETVEEIVEEIVKAILGAILGATLRETVGATVGEIVEEIVEAILGATLGETVGATVEEIVEATVEETVEEIVEAILGATLGETVGATVEEIVEATVEETVGEIV</sequence>
<comment type="caution">
    <text evidence="2">The sequence shown here is derived from an EMBL/GenBank/DDBJ whole genome shotgun (WGS) entry which is preliminary data.</text>
</comment>
<gene>
    <name evidence="2" type="ORF">CPB84DRAFT_1858881</name>
</gene>
<proteinExistence type="predicted"/>
<dbReference type="EMBL" id="JADNYJ010000894">
    <property type="protein sequence ID" value="KAF8867866.1"/>
    <property type="molecule type" value="Genomic_DNA"/>
</dbReference>
<feature type="region of interest" description="Disordered" evidence="1">
    <location>
        <begin position="35"/>
        <end position="73"/>
    </location>
</feature>
<evidence type="ECO:0000313" key="3">
    <source>
        <dbReference type="Proteomes" id="UP000724874"/>
    </source>
</evidence>
<protein>
    <submittedName>
        <fullName evidence="2">Uncharacterized protein</fullName>
    </submittedName>
</protein>
<dbReference type="AlphaFoldDB" id="A0A9P5TEA2"/>
<organism evidence="2 3">
    <name type="scientific">Gymnopilus junonius</name>
    <name type="common">Spectacular rustgill mushroom</name>
    <name type="synonym">Gymnopilus spectabilis subsp. junonius</name>
    <dbReference type="NCBI Taxonomy" id="109634"/>
    <lineage>
        <taxon>Eukaryota</taxon>
        <taxon>Fungi</taxon>
        <taxon>Dikarya</taxon>
        <taxon>Basidiomycota</taxon>
        <taxon>Agaricomycotina</taxon>
        <taxon>Agaricomycetes</taxon>
        <taxon>Agaricomycetidae</taxon>
        <taxon>Agaricales</taxon>
        <taxon>Agaricineae</taxon>
        <taxon>Hymenogastraceae</taxon>
        <taxon>Gymnopilus</taxon>
    </lineage>
</organism>
<feature type="compositionally biased region" description="Pro residues" evidence="1">
    <location>
        <begin position="232"/>
        <end position="242"/>
    </location>
</feature>
<reference evidence="2" key="1">
    <citation type="submission" date="2020-11" db="EMBL/GenBank/DDBJ databases">
        <authorList>
            <consortium name="DOE Joint Genome Institute"/>
            <person name="Ahrendt S."/>
            <person name="Riley R."/>
            <person name="Andreopoulos W."/>
            <person name="LaButti K."/>
            <person name="Pangilinan J."/>
            <person name="Ruiz-duenas F.J."/>
            <person name="Barrasa J.M."/>
            <person name="Sanchez-Garcia M."/>
            <person name="Camarero S."/>
            <person name="Miyauchi S."/>
            <person name="Serrano A."/>
            <person name="Linde D."/>
            <person name="Babiker R."/>
            <person name="Drula E."/>
            <person name="Ayuso-Fernandez I."/>
            <person name="Pacheco R."/>
            <person name="Padilla G."/>
            <person name="Ferreira P."/>
            <person name="Barriuso J."/>
            <person name="Kellner H."/>
            <person name="Castanera R."/>
            <person name="Alfaro M."/>
            <person name="Ramirez L."/>
            <person name="Pisabarro A.G."/>
            <person name="Kuo A."/>
            <person name="Tritt A."/>
            <person name="Lipzen A."/>
            <person name="He G."/>
            <person name="Yan M."/>
            <person name="Ng V."/>
            <person name="Cullen D."/>
            <person name="Martin F."/>
            <person name="Rosso M.-N."/>
            <person name="Henrissat B."/>
            <person name="Hibbett D."/>
            <person name="Martinez A.T."/>
            <person name="Grigoriev I.V."/>
        </authorList>
    </citation>
    <scope>NUCLEOTIDE SEQUENCE</scope>
    <source>
        <strain evidence="2">AH 44721</strain>
    </source>
</reference>
<evidence type="ECO:0000256" key="1">
    <source>
        <dbReference type="SAM" id="MobiDB-lite"/>
    </source>
</evidence>
<feature type="region of interest" description="Disordered" evidence="1">
    <location>
        <begin position="174"/>
        <end position="251"/>
    </location>
</feature>
<feature type="region of interest" description="Disordered" evidence="1">
    <location>
        <begin position="287"/>
        <end position="315"/>
    </location>
</feature>
<accession>A0A9P5TEA2</accession>
<evidence type="ECO:0000313" key="2">
    <source>
        <dbReference type="EMBL" id="KAF8867866.1"/>
    </source>
</evidence>
<dbReference type="Proteomes" id="UP000724874">
    <property type="component" value="Unassembled WGS sequence"/>
</dbReference>
<keyword evidence="3" id="KW-1185">Reference proteome</keyword>
<feature type="compositionally biased region" description="Polar residues" evidence="1">
    <location>
        <begin position="184"/>
        <end position="193"/>
    </location>
</feature>
<feature type="compositionally biased region" description="Low complexity" evidence="1">
    <location>
        <begin position="36"/>
        <end position="51"/>
    </location>
</feature>
<name>A0A9P5TEA2_GYMJU</name>